<dbReference type="InterPro" id="IPR034646">
    <property type="entry name" value="ADCK3_dom"/>
</dbReference>
<dbReference type="InterPro" id="IPR004147">
    <property type="entry name" value="ABC1_dom"/>
</dbReference>
<comment type="similarity">
    <text evidence="1">Belongs to the protein kinase superfamily. ADCK protein kinase family.</text>
</comment>
<dbReference type="InterPro" id="IPR051409">
    <property type="entry name" value="Atypical_kinase_ADCK"/>
</dbReference>
<keyword evidence="4" id="KW-0067">ATP-binding</keyword>
<dbReference type="Proteomes" id="UP001212803">
    <property type="component" value="Chromosome"/>
</dbReference>
<evidence type="ECO:0000313" key="6">
    <source>
        <dbReference type="EMBL" id="WBL35111.1"/>
    </source>
</evidence>
<organism evidence="6 7">
    <name type="scientific">Tepidiforma flava</name>
    <dbReference type="NCBI Taxonomy" id="3004094"/>
    <lineage>
        <taxon>Bacteria</taxon>
        <taxon>Bacillati</taxon>
        <taxon>Chloroflexota</taxon>
        <taxon>Tepidiformia</taxon>
        <taxon>Tepidiformales</taxon>
        <taxon>Tepidiformaceae</taxon>
        <taxon>Tepidiforma</taxon>
    </lineage>
</organism>
<reference evidence="6 7" key="1">
    <citation type="journal article" date="2023" name="ISME J.">
        <title>Thermophilic Dehalococcoidia with unusual traits shed light on an unexpected past.</title>
        <authorList>
            <person name="Palmer M."/>
            <person name="Covington J.K."/>
            <person name="Zhou E.M."/>
            <person name="Thomas S.C."/>
            <person name="Habib N."/>
            <person name="Seymour C.O."/>
            <person name="Lai D."/>
            <person name="Johnston J."/>
            <person name="Hashimi A."/>
            <person name="Jiao J.Y."/>
            <person name="Muok A.R."/>
            <person name="Liu L."/>
            <person name="Xian W.D."/>
            <person name="Zhi X.Y."/>
            <person name="Li M.M."/>
            <person name="Silva L.P."/>
            <person name="Bowen B.P."/>
            <person name="Louie K."/>
            <person name="Briegel A."/>
            <person name="Pett-Ridge J."/>
            <person name="Weber P.K."/>
            <person name="Tocheva E.I."/>
            <person name="Woyke T."/>
            <person name="Northen T.R."/>
            <person name="Mayali X."/>
            <person name="Li W.J."/>
            <person name="Hedlund B.P."/>
        </authorList>
    </citation>
    <scope>NUCLEOTIDE SEQUENCE [LARGE SCALE GENOMIC DNA]</scope>
    <source>
        <strain evidence="6 7">YIM 72310</strain>
    </source>
</reference>
<dbReference type="CDD" id="cd13970">
    <property type="entry name" value="ABC1_ADCK3"/>
    <property type="match status" value="1"/>
</dbReference>
<keyword evidence="6" id="KW-0418">Kinase</keyword>
<dbReference type="EMBL" id="CP115149">
    <property type="protein sequence ID" value="WBL35111.1"/>
    <property type="molecule type" value="Genomic_DNA"/>
</dbReference>
<evidence type="ECO:0000256" key="4">
    <source>
        <dbReference type="ARBA" id="ARBA00022840"/>
    </source>
</evidence>
<sequence>MEQRPRTSAMRTGRLARTAVPARLAGAAALRWLGTFRYRGARREEKRKEAVLRTAEDVTRAMGEMKGAAMKVGQVLSMLSGVVPPEMAEGLASLQSNAPPMAYGLVEEALEAAYGQPASRVFRRFEREPFAAASIGQVHRAELRDGANVAVKVQYPGVREAIERDLANVAIVLGLGGLVAKGLDIETLVRDLGEGIRGELDYRREAAWQQRFFDAFEGHGFVRVPRVYHELTTDTVLVQEWLPGRPFREAVKLPQAERNRLGEMLYRFCFGSIYRHGLFNGDPHPGNYLLLEDGTVGFVDYGCVAEFDEAVIEGFKRLIRALDRGDREGWRAATEAIGILLPNAPFTTDELYEHMHWYWAPILEDEVEFTPELAAEMVRRNTMTTGLGGQINRHCNVPEGMVFLTRINFGLAGLFASLRARGPWRAIVREYVDGTPPSTELGRLSAATTREGAPI</sequence>
<protein>
    <submittedName>
        <fullName evidence="6">AarF/ABC1/UbiB kinase family protein</fullName>
    </submittedName>
</protein>
<evidence type="ECO:0000256" key="2">
    <source>
        <dbReference type="ARBA" id="ARBA00022679"/>
    </source>
</evidence>
<dbReference type="PANTHER" id="PTHR43851">
    <property type="match status" value="1"/>
</dbReference>
<dbReference type="InterPro" id="IPR011009">
    <property type="entry name" value="Kinase-like_dom_sf"/>
</dbReference>
<dbReference type="SUPFAM" id="SSF56112">
    <property type="entry name" value="Protein kinase-like (PK-like)"/>
    <property type="match status" value="1"/>
</dbReference>
<evidence type="ECO:0000313" key="7">
    <source>
        <dbReference type="Proteomes" id="UP001212803"/>
    </source>
</evidence>
<accession>A0ABY7M5Q7</accession>
<keyword evidence="3" id="KW-0547">Nucleotide-binding</keyword>
<dbReference type="Pfam" id="PF03109">
    <property type="entry name" value="ABC1"/>
    <property type="match status" value="1"/>
</dbReference>
<proteinExistence type="inferred from homology"/>
<gene>
    <name evidence="6" type="ORF">O0235_09960</name>
</gene>
<evidence type="ECO:0000256" key="1">
    <source>
        <dbReference type="ARBA" id="ARBA00009670"/>
    </source>
</evidence>
<keyword evidence="2" id="KW-0808">Transferase</keyword>
<evidence type="ECO:0000259" key="5">
    <source>
        <dbReference type="Pfam" id="PF03109"/>
    </source>
</evidence>
<dbReference type="GO" id="GO:0016301">
    <property type="term" value="F:kinase activity"/>
    <property type="evidence" value="ECO:0007669"/>
    <property type="project" value="UniProtKB-KW"/>
</dbReference>
<dbReference type="RefSeq" id="WP_270055639.1">
    <property type="nucleotide sequence ID" value="NZ_CP115149.1"/>
</dbReference>
<feature type="domain" description="ABC1 atypical kinase-like" evidence="5">
    <location>
        <begin position="94"/>
        <end position="329"/>
    </location>
</feature>
<dbReference type="PANTHER" id="PTHR43851:SF3">
    <property type="entry name" value="COENZYME Q8"/>
    <property type="match status" value="1"/>
</dbReference>
<evidence type="ECO:0000256" key="3">
    <source>
        <dbReference type="ARBA" id="ARBA00022741"/>
    </source>
</evidence>
<keyword evidence="7" id="KW-1185">Reference proteome</keyword>
<name>A0ABY7M5Q7_9CHLR</name>